<keyword evidence="1" id="KW-0238">DNA-binding</keyword>
<dbReference type="Proteomes" id="UP000887560">
    <property type="component" value="Unplaced"/>
</dbReference>
<dbReference type="GO" id="GO:0032502">
    <property type="term" value="P:developmental process"/>
    <property type="evidence" value="ECO:0007669"/>
    <property type="project" value="TreeGrafter"/>
</dbReference>
<evidence type="ECO:0000313" key="5">
    <source>
        <dbReference type="WBParaSite" id="scf7180000422291.g8709"/>
    </source>
</evidence>
<dbReference type="Gene3D" id="4.10.280.10">
    <property type="entry name" value="Helix-loop-helix DNA-binding domain"/>
    <property type="match status" value="1"/>
</dbReference>
<evidence type="ECO:0000313" key="4">
    <source>
        <dbReference type="Proteomes" id="UP000887560"/>
    </source>
</evidence>
<dbReference type="GO" id="GO:0000977">
    <property type="term" value="F:RNA polymerase II transcription regulatory region sequence-specific DNA binding"/>
    <property type="evidence" value="ECO:0007669"/>
    <property type="project" value="TreeGrafter"/>
</dbReference>
<dbReference type="WBParaSite" id="scf7180000422291.g8709">
    <property type="protein sequence ID" value="scf7180000422291.g8709"/>
    <property type="gene ID" value="scf7180000422291.g8709"/>
</dbReference>
<reference evidence="5" key="1">
    <citation type="submission" date="2022-11" db="UniProtKB">
        <authorList>
            <consortium name="WormBaseParasite"/>
        </authorList>
    </citation>
    <scope>IDENTIFICATION</scope>
</reference>
<evidence type="ECO:0000256" key="2">
    <source>
        <dbReference type="SAM" id="MobiDB-lite"/>
    </source>
</evidence>
<dbReference type="SMART" id="SM00353">
    <property type="entry name" value="HLH"/>
    <property type="match status" value="1"/>
</dbReference>
<dbReference type="PANTHER" id="PTHR23349:SF108">
    <property type="entry name" value="BHLH DOMAIN-CONTAINING PROTEIN"/>
    <property type="match status" value="1"/>
</dbReference>
<dbReference type="Pfam" id="PF00010">
    <property type="entry name" value="HLH"/>
    <property type="match status" value="1"/>
</dbReference>
<feature type="region of interest" description="Disordered" evidence="2">
    <location>
        <begin position="66"/>
        <end position="98"/>
    </location>
</feature>
<evidence type="ECO:0000256" key="1">
    <source>
        <dbReference type="ARBA" id="ARBA00023125"/>
    </source>
</evidence>
<feature type="domain" description="BHLH" evidence="3">
    <location>
        <begin position="149"/>
        <end position="191"/>
    </location>
</feature>
<sequence length="219" mass="24802">MNNTPINDQSQPLTIDILTNQQQQMLLEHQQALCAAAAQSVNFANINLDASAFRKLDRITTSPSFSERSSSVIVVPPSQEKGTKRKRKDDNGQQELQQKMPKMITPVKSPKEVLGVNRFISPFSEEAKIPLPHELNELSTHGTTVWKRNERERIRVRQVNDGYTSDRRLSKVDTLRLAIAYIHHLENLINEGVNHLIECQCFNYVMGECSSAENTPPPN</sequence>
<dbReference type="PANTHER" id="PTHR23349">
    <property type="entry name" value="BASIC HELIX-LOOP-HELIX TRANSCRIPTION FACTOR, TWIST"/>
    <property type="match status" value="1"/>
</dbReference>
<dbReference type="CDD" id="cd19724">
    <property type="entry name" value="bHLH_TS_ASCL3_like"/>
    <property type="match status" value="1"/>
</dbReference>
<protein>
    <submittedName>
        <fullName evidence="5">BHLH domain-containing protein</fullName>
    </submittedName>
</protein>
<dbReference type="InterPro" id="IPR011598">
    <property type="entry name" value="bHLH_dom"/>
</dbReference>
<dbReference type="GO" id="GO:0046983">
    <property type="term" value="F:protein dimerization activity"/>
    <property type="evidence" value="ECO:0007669"/>
    <property type="project" value="InterPro"/>
</dbReference>
<keyword evidence="4" id="KW-1185">Reference proteome</keyword>
<evidence type="ECO:0000259" key="3">
    <source>
        <dbReference type="SMART" id="SM00353"/>
    </source>
</evidence>
<dbReference type="AlphaFoldDB" id="A0A915NWY5"/>
<accession>A0A915NWY5</accession>
<name>A0A915NWY5_9BILA</name>
<proteinExistence type="predicted"/>
<dbReference type="InterPro" id="IPR036638">
    <property type="entry name" value="HLH_DNA-bd_sf"/>
</dbReference>
<dbReference type="InterPro" id="IPR050283">
    <property type="entry name" value="E-box_TF_Regulators"/>
</dbReference>
<dbReference type="SUPFAM" id="SSF47459">
    <property type="entry name" value="HLH, helix-loop-helix DNA-binding domain"/>
    <property type="match status" value="1"/>
</dbReference>
<organism evidence="4 5">
    <name type="scientific">Meloidogyne floridensis</name>
    <dbReference type="NCBI Taxonomy" id="298350"/>
    <lineage>
        <taxon>Eukaryota</taxon>
        <taxon>Metazoa</taxon>
        <taxon>Ecdysozoa</taxon>
        <taxon>Nematoda</taxon>
        <taxon>Chromadorea</taxon>
        <taxon>Rhabditida</taxon>
        <taxon>Tylenchina</taxon>
        <taxon>Tylenchomorpha</taxon>
        <taxon>Tylenchoidea</taxon>
        <taxon>Meloidogynidae</taxon>
        <taxon>Meloidogyninae</taxon>
        <taxon>Meloidogyne</taxon>
    </lineage>
</organism>
<dbReference type="GO" id="GO:0000981">
    <property type="term" value="F:DNA-binding transcription factor activity, RNA polymerase II-specific"/>
    <property type="evidence" value="ECO:0007669"/>
    <property type="project" value="TreeGrafter"/>
</dbReference>